<name>A0A5P2C7G0_STRVZ</name>
<dbReference type="EMBL" id="CP029192">
    <property type="protein sequence ID" value="QES38513.1"/>
    <property type="molecule type" value="Genomic_DNA"/>
</dbReference>
<dbReference type="AlphaFoldDB" id="A0A5P2C7G0"/>
<dbReference type="RefSeq" id="WP_150220697.1">
    <property type="nucleotide sequence ID" value="NZ_CP029192.1"/>
</dbReference>
<reference evidence="2 3" key="1">
    <citation type="submission" date="2018-05" db="EMBL/GenBank/DDBJ databases">
        <title>Streptomyces venezuelae.</title>
        <authorList>
            <person name="Kim W."/>
            <person name="Lee N."/>
            <person name="Cho B.-K."/>
        </authorList>
    </citation>
    <scope>NUCLEOTIDE SEQUENCE [LARGE SCALE GENOMIC DNA]</scope>
    <source>
        <strain evidence="2 3">ATCC 14584</strain>
    </source>
</reference>
<accession>A0A5P2C7G0</accession>
<gene>
    <name evidence="2" type="ORF">DEJ48_38405</name>
</gene>
<evidence type="ECO:0000313" key="3">
    <source>
        <dbReference type="Proteomes" id="UP000322927"/>
    </source>
</evidence>
<proteinExistence type="predicted"/>
<evidence type="ECO:0000256" key="1">
    <source>
        <dbReference type="SAM" id="MobiDB-lite"/>
    </source>
</evidence>
<dbReference type="Proteomes" id="UP000322927">
    <property type="component" value="Chromosome"/>
</dbReference>
<organism evidence="2 3">
    <name type="scientific">Streptomyces venezuelae</name>
    <dbReference type="NCBI Taxonomy" id="54571"/>
    <lineage>
        <taxon>Bacteria</taxon>
        <taxon>Bacillati</taxon>
        <taxon>Actinomycetota</taxon>
        <taxon>Actinomycetes</taxon>
        <taxon>Kitasatosporales</taxon>
        <taxon>Streptomycetaceae</taxon>
        <taxon>Streptomyces</taxon>
    </lineage>
</organism>
<evidence type="ECO:0000313" key="2">
    <source>
        <dbReference type="EMBL" id="QES38513.1"/>
    </source>
</evidence>
<protein>
    <submittedName>
        <fullName evidence="2">Uncharacterized protein</fullName>
    </submittedName>
</protein>
<dbReference type="OrthoDB" id="4269933at2"/>
<feature type="region of interest" description="Disordered" evidence="1">
    <location>
        <begin position="44"/>
        <end position="65"/>
    </location>
</feature>
<sequence>MRRHSIPDDLVQTQRAWTATYRQLADQPGRTELRRRLLRLSQQLAARPMSPAERAELRRRARSGG</sequence>